<dbReference type="EMBL" id="CAGKOT010000022">
    <property type="protein sequence ID" value="CAB5366616.1"/>
    <property type="molecule type" value="Genomic_DNA"/>
</dbReference>
<evidence type="ECO:0000256" key="3">
    <source>
        <dbReference type="ARBA" id="ARBA00022771"/>
    </source>
</evidence>
<evidence type="ECO:0000313" key="6">
    <source>
        <dbReference type="EMBL" id="CAB5366616.1"/>
    </source>
</evidence>
<dbReference type="InterPro" id="IPR052035">
    <property type="entry name" value="ZnF_BED_domain_contain"/>
</dbReference>
<dbReference type="PANTHER" id="PTHR46481:SF10">
    <property type="entry name" value="ZINC FINGER BED DOMAIN-CONTAINING PROTEIN 39"/>
    <property type="match status" value="1"/>
</dbReference>
<dbReference type="OrthoDB" id="2445211at2759"/>
<evidence type="ECO:0000256" key="4">
    <source>
        <dbReference type="ARBA" id="ARBA00022833"/>
    </source>
</evidence>
<keyword evidence="4" id="KW-0862">Zinc</keyword>
<dbReference type="GO" id="GO:0005634">
    <property type="term" value="C:nucleus"/>
    <property type="evidence" value="ECO:0007669"/>
    <property type="project" value="UniProtKB-SubCell"/>
</dbReference>
<proteinExistence type="predicted"/>
<keyword evidence="3" id="KW-0863">Zinc-finger</keyword>
<keyword evidence="5" id="KW-0539">Nucleus</keyword>
<comment type="caution">
    <text evidence="6">The sequence shown here is derived from an EMBL/GenBank/DDBJ whole genome shotgun (WGS) entry which is preliminary data.</text>
</comment>
<organism evidence="6 7">
    <name type="scientific">Rhizophagus irregularis</name>
    <dbReference type="NCBI Taxonomy" id="588596"/>
    <lineage>
        <taxon>Eukaryota</taxon>
        <taxon>Fungi</taxon>
        <taxon>Fungi incertae sedis</taxon>
        <taxon>Mucoromycota</taxon>
        <taxon>Glomeromycotina</taxon>
        <taxon>Glomeromycetes</taxon>
        <taxon>Glomerales</taxon>
        <taxon>Glomeraceae</taxon>
        <taxon>Rhizophagus</taxon>
    </lineage>
</organism>
<comment type="subcellular location">
    <subcellularLocation>
        <location evidence="1">Nucleus</location>
    </subcellularLocation>
</comment>
<dbReference type="GO" id="GO:0008270">
    <property type="term" value="F:zinc ion binding"/>
    <property type="evidence" value="ECO:0007669"/>
    <property type="project" value="UniProtKB-KW"/>
</dbReference>
<evidence type="ECO:0000313" key="7">
    <source>
        <dbReference type="Proteomes" id="UP000684084"/>
    </source>
</evidence>
<dbReference type="AlphaFoldDB" id="A0A916E7W6"/>
<protein>
    <submittedName>
        <fullName evidence="6">Uncharacterized protein</fullName>
    </submittedName>
</protein>
<reference evidence="6" key="1">
    <citation type="submission" date="2020-05" db="EMBL/GenBank/DDBJ databases">
        <authorList>
            <person name="Rincon C."/>
            <person name="Sanders R I."/>
            <person name="Robbins C."/>
            <person name="Chaturvedi A."/>
        </authorList>
    </citation>
    <scope>NUCLEOTIDE SEQUENCE</scope>
    <source>
        <strain evidence="6">CHB12</strain>
    </source>
</reference>
<dbReference type="Proteomes" id="UP000684084">
    <property type="component" value="Unassembled WGS sequence"/>
</dbReference>
<name>A0A916E7W6_9GLOM</name>
<evidence type="ECO:0000256" key="2">
    <source>
        <dbReference type="ARBA" id="ARBA00022723"/>
    </source>
</evidence>
<sequence length="141" mass="16113">MNNGGSTGNLKRHLKLHPDKFDPSMAKQAEFMKNFLQEGNPQMTFTNKNFRDKLALWVVADDQPFYPDTVRNDVLDTFKNYQTTMQNLLQNSPGKISFALDRWTSPNVISFLGITCHYIDADWDLKDILVDFVDLSGPHSG</sequence>
<evidence type="ECO:0000256" key="1">
    <source>
        <dbReference type="ARBA" id="ARBA00004123"/>
    </source>
</evidence>
<keyword evidence="2" id="KW-0479">Metal-binding</keyword>
<evidence type="ECO:0000256" key="5">
    <source>
        <dbReference type="ARBA" id="ARBA00023242"/>
    </source>
</evidence>
<dbReference type="PANTHER" id="PTHR46481">
    <property type="entry name" value="ZINC FINGER BED DOMAIN-CONTAINING PROTEIN 4"/>
    <property type="match status" value="1"/>
</dbReference>
<accession>A0A916E7W6</accession>
<gene>
    <name evidence="6" type="ORF">CHRIB12_LOCUS10989</name>
</gene>